<dbReference type="RefSeq" id="WP_074106921.1">
    <property type="nucleotide sequence ID" value="NZ_LVWI01000014.1"/>
</dbReference>
<reference evidence="3 4" key="1">
    <citation type="submission" date="2016-03" db="EMBL/GenBank/DDBJ databases">
        <authorList>
            <person name="Sant'Anna F.H."/>
            <person name="Ambrosini A."/>
            <person name="Souza R."/>
            <person name="Bach E."/>
            <person name="Fernandes G."/>
            <person name="Balsanelli E."/>
            <person name="Baura V.A."/>
            <person name="Souza E.M."/>
            <person name="Passaglia L."/>
        </authorList>
    </citation>
    <scope>NUCLEOTIDE SEQUENCE [LARGE SCALE GENOMIC DNA]</scope>
    <source>
        <strain evidence="3 4">P26E</strain>
    </source>
</reference>
<protein>
    <recommendedName>
        <fullName evidence="2">3-keto-alpha-glucoside-1,2-lyase/3-keto-2-hydroxy-glucal hydratase domain-containing protein</fullName>
    </recommendedName>
</protein>
<dbReference type="Gene3D" id="2.60.120.560">
    <property type="entry name" value="Exo-inulinase, domain 1"/>
    <property type="match status" value="1"/>
</dbReference>
<evidence type="ECO:0000313" key="3">
    <source>
        <dbReference type="EMBL" id="OKP89547.1"/>
    </source>
</evidence>
<evidence type="ECO:0000313" key="4">
    <source>
        <dbReference type="Proteomes" id="UP000186058"/>
    </source>
</evidence>
<dbReference type="Pfam" id="PF06439">
    <property type="entry name" value="3keto-disac_hyd"/>
    <property type="match status" value="1"/>
</dbReference>
<dbReference type="InterPro" id="IPR010496">
    <property type="entry name" value="AL/BT2_dom"/>
</dbReference>
<feature type="domain" description="3-keto-alpha-glucoside-1,2-lyase/3-keto-2-hydroxy-glucal hydratase" evidence="2">
    <location>
        <begin position="1249"/>
        <end position="1393"/>
    </location>
</feature>
<evidence type="ECO:0000259" key="2">
    <source>
        <dbReference type="Pfam" id="PF06439"/>
    </source>
</evidence>
<gene>
    <name evidence="3" type="ORF">A3844_06080</name>
</gene>
<accession>A0ABX3ESS4</accession>
<proteinExistence type="predicted"/>
<evidence type="ECO:0000256" key="1">
    <source>
        <dbReference type="SAM" id="MobiDB-lite"/>
    </source>
</evidence>
<feature type="compositionally biased region" description="Polar residues" evidence="1">
    <location>
        <begin position="920"/>
        <end position="939"/>
    </location>
</feature>
<sequence>MKASSQYNFKLVDFHVSSTGYFLKVAMLAPVSRSYHLVYIPYSKYPSVVMLEYLVASMKELPAELNNALIQAVQQELSAEAGIILLADEPKRSSALGEEIAAVNLGRVGTQTALHDAVRPHYLDGQVDESVRDATRSVAFGVSADLVPLAIRPELYGLEMKEEKGTIRVDKQGQYRNVDIDGSFRTINQPTRVFREVHITKNVARNLNNLRLNDLAYRMKEQQLFIDVADSAQRIVTSDLSIQKGGDGHRISSADAVVGGGTHGHRERIVNILNPKEPLFASRISTEEAVIPWTSILANRMMNRHQTSVIQEYVWGQTPERYLRSSIGRGFLASRNSMARAWINSGNTLGGRKISAPALLGAQLEGTRNDDHNAVLQTIIGAKKLSAQLLFIDRSITRAKLKARQYPSHLIAMLQAIRDLEWGTHLSDIYKAGRKGSQTTVIGQQSLGLRQKAVASDLIKANINAQRVVAREKHLWIVKNELKGERIIHKFMPKSLENSILREVLWGRREHEVDSYIERYFDLSIRDVETDAWVVRSLMDGGVKGKRDLFIGRDSLEGCRSKEKMIYVPRNVVEGSSRTPKQTFISWNSQAARMEAKEMYLDYIKQAQRESKQRAYLDSSVESDMRPKDSVIDELIGGTVLSRFALSEEEMLLSQGHLPLESSIGEDWLGTKQLIELRGLMDEALTAEVKKSREGLTKEIFAAVRGNNGLEALLIEEMVVAHIIREMPAYILEVIYANKEFPAELMDDVLVGIRDNLTPSLIEIFDILAEKQALGGFIEEFIVGAKARLESLIESGIVGFQESKPSLLIFGWESSRDTLSESSVFTEEPVAYEEAKPSVILSDKLAEQEAKPSILPEGLTGIEEGRPSVISESMSAFEEPKPSYAGKDILADDVFRPSVLQIENPLGYFEPDESFIPESTEATKPTNHSAEISSGSIQAQEPERPAAMGMGTEAEPPVRGVEMIDNPLAEREGRASLVADGDYEALVKKRIAELSTEFVFGTGGSRAGHIADVYFLGEAGVRDGFIPEVEWSNYAKLALEQAIISEGMFATDPNKAALLMESILAYKGLGREAAVSSPELTGDRQPSYADFTEEDDVLGNREMNREGELDENGVSGQPEPQPTYLHLDFIGSKLPDAVQIIEGILADKELAESIMLDYIAAKKRGHDALMDEPLNATEQIKKAFLDRITEMGQGLSFDYRDDIIEDGMNPEDWEGGFGVPEDYDPHNPFNDYYPWTEERDQLMLGQDDWIRMDNEHQENWRRDKDLGEFYCVNGNPGVTGFYRNDFKHGDYVFEVSFKVNEATGDDGAGILFRYTDPQNYYMFMIHGGDSGGTLGMLRSMQLFRIRGGKTEMLGSPMNAFSWVQGKWYQLQVSVISNRIKLLVNGRLQYDFTD</sequence>
<organism evidence="3 4">
    <name type="scientific">Paenibacillus helianthi</name>
    <dbReference type="NCBI Taxonomy" id="1349432"/>
    <lineage>
        <taxon>Bacteria</taxon>
        <taxon>Bacillati</taxon>
        <taxon>Bacillota</taxon>
        <taxon>Bacilli</taxon>
        <taxon>Bacillales</taxon>
        <taxon>Paenibacillaceae</taxon>
        <taxon>Paenibacillus</taxon>
    </lineage>
</organism>
<keyword evidence="4" id="KW-1185">Reference proteome</keyword>
<feature type="region of interest" description="Disordered" evidence="1">
    <location>
        <begin position="918"/>
        <end position="941"/>
    </location>
</feature>
<dbReference type="EMBL" id="LVWI01000014">
    <property type="protein sequence ID" value="OKP89547.1"/>
    <property type="molecule type" value="Genomic_DNA"/>
</dbReference>
<dbReference type="Proteomes" id="UP000186058">
    <property type="component" value="Unassembled WGS sequence"/>
</dbReference>
<name>A0ABX3ESS4_9BACL</name>
<comment type="caution">
    <text evidence="3">The sequence shown here is derived from an EMBL/GenBank/DDBJ whole genome shotgun (WGS) entry which is preliminary data.</text>
</comment>